<evidence type="ECO:0000259" key="2">
    <source>
        <dbReference type="Pfam" id="PF04473"/>
    </source>
</evidence>
<keyword evidence="1" id="KW-0472">Membrane</keyword>
<dbReference type="AlphaFoldDB" id="A0A382C2C4"/>
<feature type="transmembrane region" description="Helical" evidence="1">
    <location>
        <begin position="259"/>
        <end position="280"/>
    </location>
</feature>
<keyword evidence="1" id="KW-1133">Transmembrane helix</keyword>
<evidence type="ECO:0000313" key="3">
    <source>
        <dbReference type="EMBL" id="SVB19473.1"/>
    </source>
</evidence>
<protein>
    <recommendedName>
        <fullName evidence="2">Transglutaminase-like domain-containing protein</fullName>
    </recommendedName>
</protein>
<accession>A0A382C2C4</accession>
<dbReference type="Pfam" id="PF04473">
    <property type="entry name" value="DUF553"/>
    <property type="match status" value="1"/>
</dbReference>
<feature type="transmembrane region" description="Helical" evidence="1">
    <location>
        <begin position="12"/>
        <end position="29"/>
    </location>
</feature>
<reference evidence="3" key="1">
    <citation type="submission" date="2018-05" db="EMBL/GenBank/DDBJ databases">
        <authorList>
            <person name="Lanie J.A."/>
            <person name="Ng W.-L."/>
            <person name="Kazmierczak K.M."/>
            <person name="Andrzejewski T.M."/>
            <person name="Davidsen T.M."/>
            <person name="Wayne K.J."/>
            <person name="Tettelin H."/>
            <person name="Glass J.I."/>
            <person name="Rusch D."/>
            <person name="Podicherti R."/>
            <person name="Tsui H.-C.T."/>
            <person name="Winkler M.E."/>
        </authorList>
    </citation>
    <scope>NUCLEOTIDE SEQUENCE</scope>
</reference>
<dbReference type="EMBL" id="UINC01032202">
    <property type="protein sequence ID" value="SVB19473.1"/>
    <property type="molecule type" value="Genomic_DNA"/>
</dbReference>
<gene>
    <name evidence="3" type="ORF">METZ01_LOCUS172327</name>
</gene>
<dbReference type="InterPro" id="IPR007562">
    <property type="entry name" value="Transglutaminase-like_domain"/>
</dbReference>
<proteinExistence type="predicted"/>
<name>A0A382C2C4_9ZZZZ</name>
<sequence length="283" mass="33492">MKKIIINYFYKLFLTISIVFLLLSVYLNISTMVDNKKVANNFLALPEGFTEIYDEGIAKIDNLNDLKRLVDYEIKENNFEGIEIPIYIDDIVRKKYFHQTAYISTDTNWILKGADYFFPERFFTTAMDPKELIQKNHGICSQQSIIFQELLKDYHFEYGSIRLDINIPNQENFGHFTNGVKIGSDWFYFDSNMEPVYSRKNPLIFKKVLEADKLVLERLYPQYNFDLVTKEMINFGDLNKFPAKEGVMFQKITQFVSNFSWFVFLIFALLLRSLSLKLYIQDK</sequence>
<organism evidence="3">
    <name type="scientific">marine metagenome</name>
    <dbReference type="NCBI Taxonomy" id="408172"/>
    <lineage>
        <taxon>unclassified sequences</taxon>
        <taxon>metagenomes</taxon>
        <taxon>ecological metagenomes</taxon>
    </lineage>
</organism>
<keyword evidence="1" id="KW-0812">Transmembrane</keyword>
<evidence type="ECO:0000256" key="1">
    <source>
        <dbReference type="SAM" id="Phobius"/>
    </source>
</evidence>
<feature type="domain" description="Transglutaminase-like" evidence="2">
    <location>
        <begin position="118"/>
        <end position="196"/>
    </location>
</feature>